<accession>A0A0A0BWC8</accession>
<dbReference type="Pfam" id="PF01479">
    <property type="entry name" value="S4"/>
    <property type="match status" value="1"/>
</dbReference>
<keyword evidence="7" id="KW-1185">Reference proteome</keyword>
<dbReference type="PROSITE" id="PS50889">
    <property type="entry name" value="S4"/>
    <property type="match status" value="1"/>
</dbReference>
<dbReference type="AlphaFoldDB" id="A0A0A0BWC8"/>
<feature type="region of interest" description="Disordered" evidence="4">
    <location>
        <begin position="142"/>
        <end position="176"/>
    </location>
</feature>
<dbReference type="PANTHER" id="PTHR32319:SF0">
    <property type="entry name" value="BACTERIAL HEMOLYSIN-LIKE PROTEIN"/>
    <property type="match status" value="1"/>
</dbReference>
<evidence type="ECO:0000256" key="4">
    <source>
        <dbReference type="SAM" id="MobiDB-lite"/>
    </source>
</evidence>
<dbReference type="InterPro" id="IPR002942">
    <property type="entry name" value="S4_RNA-bd"/>
</dbReference>
<feature type="domain" description="RNA-binding S4" evidence="5">
    <location>
        <begin position="3"/>
        <end position="67"/>
    </location>
</feature>
<comment type="caution">
    <text evidence="6">The sequence shown here is derived from an EMBL/GenBank/DDBJ whole genome shotgun (WGS) entry which is preliminary data.</text>
</comment>
<dbReference type="PANTHER" id="PTHR32319">
    <property type="entry name" value="BACTERIAL HEMOLYSIN-LIKE PROTEIN"/>
    <property type="match status" value="1"/>
</dbReference>
<dbReference type="PIRSF" id="PIRSF005578">
    <property type="entry name" value="TlyA"/>
    <property type="match status" value="1"/>
</dbReference>
<keyword evidence="1 3" id="KW-0694">RNA-binding</keyword>
<dbReference type="GO" id="GO:0008168">
    <property type="term" value="F:methyltransferase activity"/>
    <property type="evidence" value="ECO:0007669"/>
    <property type="project" value="InterPro"/>
</dbReference>
<organism evidence="6 7">
    <name type="scientific">Cellulomonas carbonis T26</name>
    <dbReference type="NCBI Taxonomy" id="947969"/>
    <lineage>
        <taxon>Bacteria</taxon>
        <taxon>Bacillati</taxon>
        <taxon>Actinomycetota</taxon>
        <taxon>Actinomycetes</taxon>
        <taxon>Micrococcales</taxon>
        <taxon>Cellulomonadaceae</taxon>
        <taxon>Cellulomonas</taxon>
    </lineage>
</organism>
<sequence length="309" mass="31819">MHERLDGALVRRGLARSRTRAAELVHDGVVRVDGRPARKPSQPVSGEQSLEVLAEDRYVSRGAHKLVGALDDVDALAPGALVVLERSCLDVGASTGGFTQVLLERGAAHVRAVDVGHGQLDPSLLRDPRVTCVEGVNARDLAPSGATEAGHGSPAGPIAPAATRGSQAAEDGAEPAERVDAPTLVVADLSFISLTLVVAPVVRAAAPGADLLLMVKPQFEVGRERLGRGGVVADPRLRVGAVTDVARALEAEGAAVLAVLPSRLPGEHGNLEYFLWARVGGRSTSADAVERSVATAVRGARPVLVGGAP</sequence>
<dbReference type="Pfam" id="PF01728">
    <property type="entry name" value="FtsJ"/>
    <property type="match status" value="1"/>
</dbReference>
<evidence type="ECO:0000256" key="2">
    <source>
        <dbReference type="ARBA" id="ARBA00029460"/>
    </source>
</evidence>
<dbReference type="SUPFAM" id="SSF55174">
    <property type="entry name" value="Alpha-L RNA-binding motif"/>
    <property type="match status" value="1"/>
</dbReference>
<reference evidence="6 7" key="2">
    <citation type="journal article" date="2015" name="Stand. Genomic Sci.">
        <title>Draft genome sequence of Cellulomonas carbonis T26(T) and comparative analysis of six Cellulomonas genomes.</title>
        <authorList>
            <person name="Zhuang W."/>
            <person name="Zhang S."/>
            <person name="Xia X."/>
            <person name="Wang G."/>
        </authorList>
    </citation>
    <scope>NUCLEOTIDE SEQUENCE [LARGE SCALE GENOMIC DNA]</scope>
    <source>
        <strain evidence="6 7">T26</strain>
    </source>
</reference>
<dbReference type="GO" id="GO:0032259">
    <property type="term" value="P:methylation"/>
    <property type="evidence" value="ECO:0007669"/>
    <property type="project" value="InterPro"/>
</dbReference>
<evidence type="ECO:0000256" key="1">
    <source>
        <dbReference type="ARBA" id="ARBA00022884"/>
    </source>
</evidence>
<dbReference type="SMART" id="SM00363">
    <property type="entry name" value="S4"/>
    <property type="match status" value="1"/>
</dbReference>
<evidence type="ECO:0000313" key="7">
    <source>
        <dbReference type="Proteomes" id="UP000029839"/>
    </source>
</evidence>
<dbReference type="Gene3D" id="3.40.50.150">
    <property type="entry name" value="Vaccinia Virus protein VP39"/>
    <property type="match status" value="1"/>
</dbReference>
<protein>
    <submittedName>
        <fullName evidence="6">Hemolysin</fullName>
    </submittedName>
</protein>
<dbReference type="OrthoDB" id="9784736at2"/>
<evidence type="ECO:0000313" key="6">
    <source>
        <dbReference type="EMBL" id="KGM12240.1"/>
    </source>
</evidence>
<dbReference type="InterPro" id="IPR004538">
    <property type="entry name" value="Hemolysin_A/TlyA"/>
</dbReference>
<dbReference type="InterPro" id="IPR002877">
    <property type="entry name" value="RNA_MeTrfase_FtsJ_dom"/>
</dbReference>
<evidence type="ECO:0000259" key="5">
    <source>
        <dbReference type="SMART" id="SM00363"/>
    </source>
</evidence>
<proteinExistence type="inferred from homology"/>
<dbReference type="SUPFAM" id="SSF53335">
    <property type="entry name" value="S-adenosyl-L-methionine-dependent methyltransferases"/>
    <property type="match status" value="1"/>
</dbReference>
<dbReference type="Proteomes" id="UP000029839">
    <property type="component" value="Unassembled WGS sequence"/>
</dbReference>
<dbReference type="InterPro" id="IPR047048">
    <property type="entry name" value="TlyA"/>
</dbReference>
<dbReference type="InterPro" id="IPR029063">
    <property type="entry name" value="SAM-dependent_MTases_sf"/>
</dbReference>
<dbReference type="CDD" id="cd00165">
    <property type="entry name" value="S4"/>
    <property type="match status" value="1"/>
</dbReference>
<evidence type="ECO:0000256" key="3">
    <source>
        <dbReference type="PROSITE-ProRule" id="PRU00182"/>
    </source>
</evidence>
<dbReference type="GO" id="GO:0003723">
    <property type="term" value="F:RNA binding"/>
    <property type="evidence" value="ECO:0007669"/>
    <property type="project" value="UniProtKB-KW"/>
</dbReference>
<reference evidence="6 7" key="1">
    <citation type="submission" date="2013-08" db="EMBL/GenBank/DDBJ databases">
        <title>Genome sequencing of Cellulomonas carbonis T26.</title>
        <authorList>
            <person name="Chen F."/>
            <person name="Li Y."/>
            <person name="Wang G."/>
        </authorList>
    </citation>
    <scope>NUCLEOTIDE SEQUENCE [LARGE SCALE GENOMIC DNA]</scope>
    <source>
        <strain evidence="6 7">T26</strain>
    </source>
</reference>
<dbReference type="InterPro" id="IPR036986">
    <property type="entry name" value="S4_RNA-bd_sf"/>
</dbReference>
<dbReference type="EMBL" id="AXCY01000007">
    <property type="protein sequence ID" value="KGM12240.1"/>
    <property type="molecule type" value="Genomic_DNA"/>
</dbReference>
<gene>
    <name evidence="6" type="ORF">N868_01020</name>
</gene>
<name>A0A0A0BWC8_9CELL</name>
<comment type="similarity">
    <text evidence="2">Belongs to the TlyA family.</text>
</comment>
<dbReference type="Gene3D" id="3.10.290.10">
    <property type="entry name" value="RNA-binding S4 domain"/>
    <property type="match status" value="1"/>
</dbReference>